<keyword evidence="5 6" id="KW-0482">Metalloprotease</keyword>
<evidence type="ECO:0000256" key="2">
    <source>
        <dbReference type="ARBA" id="ARBA00022670"/>
    </source>
</evidence>
<accession>A0A0L0FRJ4</accession>
<dbReference type="GO" id="GO:0033615">
    <property type="term" value="P:mitochondrial proton-transporting ATP synthase complex assembly"/>
    <property type="evidence" value="ECO:0007669"/>
    <property type="project" value="TreeGrafter"/>
</dbReference>
<dbReference type="GO" id="GO:0005739">
    <property type="term" value="C:mitochondrion"/>
    <property type="evidence" value="ECO:0007669"/>
    <property type="project" value="GOC"/>
</dbReference>
<evidence type="ECO:0000256" key="1">
    <source>
        <dbReference type="ARBA" id="ARBA00009915"/>
    </source>
</evidence>
<dbReference type="InterPro" id="IPR019165">
    <property type="entry name" value="Peptidase_M76_ATP23"/>
</dbReference>
<comment type="similarity">
    <text evidence="1 6">Belongs to the peptidase M76 family.</text>
</comment>
<dbReference type="GO" id="GO:0034982">
    <property type="term" value="P:mitochondrial protein processing"/>
    <property type="evidence" value="ECO:0007669"/>
    <property type="project" value="TreeGrafter"/>
</dbReference>
<gene>
    <name evidence="8" type="ORF">SARC_08157</name>
</gene>
<dbReference type="Pfam" id="PF09768">
    <property type="entry name" value="Peptidase_M76"/>
    <property type="match status" value="1"/>
</dbReference>
<feature type="region of interest" description="Disordered" evidence="7">
    <location>
        <begin position="1"/>
        <end position="23"/>
    </location>
</feature>
<dbReference type="GeneID" id="25908661"/>
<evidence type="ECO:0000313" key="8">
    <source>
        <dbReference type="EMBL" id="KNC79447.1"/>
    </source>
</evidence>
<evidence type="ECO:0000256" key="4">
    <source>
        <dbReference type="ARBA" id="ARBA00022801"/>
    </source>
</evidence>
<evidence type="ECO:0000256" key="5">
    <source>
        <dbReference type="ARBA" id="ARBA00023049"/>
    </source>
</evidence>
<dbReference type="STRING" id="667725.A0A0L0FRJ4"/>
<keyword evidence="3 6" id="KW-0479">Metal-binding</keyword>
<keyword evidence="9" id="KW-1185">Reference proteome</keyword>
<evidence type="ECO:0000256" key="7">
    <source>
        <dbReference type="SAM" id="MobiDB-lite"/>
    </source>
</evidence>
<name>A0A0L0FRJ4_9EUKA</name>
<evidence type="ECO:0000313" key="9">
    <source>
        <dbReference type="Proteomes" id="UP000054560"/>
    </source>
</evidence>
<organism evidence="8 9">
    <name type="scientific">Sphaeroforma arctica JP610</name>
    <dbReference type="NCBI Taxonomy" id="667725"/>
    <lineage>
        <taxon>Eukaryota</taxon>
        <taxon>Ichthyosporea</taxon>
        <taxon>Ichthyophonida</taxon>
        <taxon>Sphaeroforma</taxon>
    </lineage>
</organism>
<dbReference type="eggNOG" id="KOG3314">
    <property type="taxonomic scope" value="Eukaryota"/>
</dbReference>
<dbReference type="RefSeq" id="XP_014153349.1">
    <property type="nucleotide sequence ID" value="XM_014297874.1"/>
</dbReference>
<dbReference type="GO" id="GO:0004222">
    <property type="term" value="F:metalloendopeptidase activity"/>
    <property type="evidence" value="ECO:0007669"/>
    <property type="project" value="InterPro"/>
</dbReference>
<keyword evidence="4 6" id="KW-0378">Hydrolase</keyword>
<evidence type="ECO:0000256" key="3">
    <source>
        <dbReference type="ARBA" id="ARBA00022723"/>
    </source>
</evidence>
<dbReference type="EMBL" id="KQ242303">
    <property type="protein sequence ID" value="KNC79447.1"/>
    <property type="molecule type" value="Genomic_DNA"/>
</dbReference>
<dbReference type="GO" id="GO:0046872">
    <property type="term" value="F:metal ion binding"/>
    <property type="evidence" value="ECO:0007669"/>
    <property type="project" value="UniProtKB-KW"/>
</dbReference>
<reference evidence="8 9" key="1">
    <citation type="submission" date="2011-02" db="EMBL/GenBank/DDBJ databases">
        <title>The Genome Sequence of Sphaeroforma arctica JP610.</title>
        <authorList>
            <consortium name="The Broad Institute Genome Sequencing Platform"/>
            <person name="Russ C."/>
            <person name="Cuomo C."/>
            <person name="Young S.K."/>
            <person name="Zeng Q."/>
            <person name="Gargeya S."/>
            <person name="Alvarado L."/>
            <person name="Berlin A."/>
            <person name="Chapman S.B."/>
            <person name="Chen Z."/>
            <person name="Freedman E."/>
            <person name="Gellesch M."/>
            <person name="Goldberg J."/>
            <person name="Griggs A."/>
            <person name="Gujja S."/>
            <person name="Heilman E."/>
            <person name="Heiman D."/>
            <person name="Howarth C."/>
            <person name="Mehta T."/>
            <person name="Neiman D."/>
            <person name="Pearson M."/>
            <person name="Roberts A."/>
            <person name="Saif S."/>
            <person name="Shea T."/>
            <person name="Shenoy N."/>
            <person name="Sisk P."/>
            <person name="Stolte C."/>
            <person name="Sykes S."/>
            <person name="White J."/>
            <person name="Yandava C."/>
            <person name="Burger G."/>
            <person name="Gray M.W."/>
            <person name="Holland P.W.H."/>
            <person name="King N."/>
            <person name="Lang F.B.F."/>
            <person name="Roger A.J."/>
            <person name="Ruiz-Trillo I."/>
            <person name="Haas B."/>
            <person name="Nusbaum C."/>
            <person name="Birren B."/>
        </authorList>
    </citation>
    <scope>NUCLEOTIDE SEQUENCE [LARGE SCALE GENOMIC DNA]</scope>
    <source>
        <strain evidence="8 9">JP610</strain>
    </source>
</reference>
<protein>
    <recommendedName>
        <fullName evidence="6">Mitochondrial inner membrane protease ATP23</fullName>
        <ecNumber evidence="6">3.4.24.-</ecNumber>
    </recommendedName>
</protein>
<feature type="compositionally biased region" description="Polar residues" evidence="7">
    <location>
        <begin position="1"/>
        <end position="18"/>
    </location>
</feature>
<dbReference type="EC" id="3.4.24.-" evidence="6"/>
<dbReference type="PANTHER" id="PTHR21711:SF0">
    <property type="entry name" value="MITOCHONDRIAL INNER MEMBRANE PROTEASE ATP23 HOMOLOG"/>
    <property type="match status" value="1"/>
</dbReference>
<dbReference type="Proteomes" id="UP000054560">
    <property type="component" value="Unassembled WGS sequence"/>
</dbReference>
<dbReference type="OrthoDB" id="285308at2759"/>
<keyword evidence="2 6" id="KW-0645">Protease</keyword>
<sequence length="235" mass="26247">MTEQSPKVPTASNTTSSEVVPKVDTSRKSITSWFRRPTAHEQCNKLLLFHTVYSPFVKFMIDKIEAAGCPVDSRVMRCAQCVPDDTSETVDPTTDHDPAKHPRTAGFSPYNGITICQEQMHSRSPMTKHFMERTLLHELVHMYDQCTSKLDWTSARHQACSEIRAANLSGECKFAVETAQSGELKFIAGGKACVRRRALLSVKMNPALTEKEAEEAVDAVFETCFQNSAPFDMLP</sequence>
<evidence type="ECO:0000256" key="6">
    <source>
        <dbReference type="RuleBase" id="RU364057"/>
    </source>
</evidence>
<proteinExistence type="inferred from homology"/>
<dbReference type="PANTHER" id="PTHR21711">
    <property type="entry name" value="MITOCHONDRIAL INNER MEMBRANE PROTEASE"/>
    <property type="match status" value="1"/>
</dbReference>
<dbReference type="AlphaFoldDB" id="A0A0L0FRJ4"/>